<dbReference type="InterPro" id="IPR005330">
    <property type="entry name" value="MHYT_dom"/>
</dbReference>
<evidence type="ECO:0000313" key="5">
    <source>
        <dbReference type="Proteomes" id="UP001499930"/>
    </source>
</evidence>
<organism evidence="4 5">
    <name type="scientific">Streptosporangium longisporum</name>
    <dbReference type="NCBI Taxonomy" id="46187"/>
    <lineage>
        <taxon>Bacteria</taxon>
        <taxon>Bacillati</taxon>
        <taxon>Actinomycetota</taxon>
        <taxon>Actinomycetes</taxon>
        <taxon>Streptosporangiales</taxon>
        <taxon>Streptosporangiaceae</taxon>
        <taxon>Streptosporangium</taxon>
    </lineage>
</organism>
<sequence>MSPIDHFAYGLVTPVASYIMSSIGSLLGLLLAARARGAQGGSRALWLIGAALSIGGTGIWVMHFIAMMGFDVRGTSIRYDVPLTVASALLAVVVVGAGLFLVSRPDSGTGALLAGGALTGLGVAGMHYLGMAAMNMSAHVSYDPLLVALSLVIAVAAATTALWFSLRVRGAAATTGAALLMGVAVNGMHYTGMFALDVSVHGTSAPTGGAEGMDFMLPLLVGISLLTLGMLLTIFLSPSEQEMRQDAELQAQLRRNRAGAGSSPAGPAEPRTRPAHGRGPSLFDDHDPGR</sequence>
<evidence type="ECO:0000259" key="3">
    <source>
        <dbReference type="PROSITE" id="PS50924"/>
    </source>
</evidence>
<feature type="transmembrane region" description="Helical" evidence="1">
    <location>
        <begin position="81"/>
        <end position="102"/>
    </location>
</feature>
<feature type="compositionally biased region" description="Low complexity" evidence="2">
    <location>
        <begin position="258"/>
        <end position="268"/>
    </location>
</feature>
<reference evidence="5" key="1">
    <citation type="journal article" date="2019" name="Int. J. Syst. Evol. Microbiol.">
        <title>The Global Catalogue of Microorganisms (GCM) 10K type strain sequencing project: providing services to taxonomists for standard genome sequencing and annotation.</title>
        <authorList>
            <consortium name="The Broad Institute Genomics Platform"/>
            <consortium name="The Broad Institute Genome Sequencing Center for Infectious Disease"/>
            <person name="Wu L."/>
            <person name="Ma J."/>
        </authorList>
    </citation>
    <scope>NUCLEOTIDE SEQUENCE [LARGE SCALE GENOMIC DNA]</scope>
    <source>
        <strain evidence="5">JCM 3106</strain>
    </source>
</reference>
<protein>
    <submittedName>
        <fullName evidence="4">MHYT domain-containing protein</fullName>
    </submittedName>
</protein>
<keyword evidence="1" id="KW-0472">Membrane</keyword>
<dbReference type="PROSITE" id="PS50924">
    <property type="entry name" value="MHYT"/>
    <property type="match status" value="1"/>
</dbReference>
<dbReference type="RefSeq" id="WP_344902860.1">
    <property type="nucleotide sequence ID" value="NZ_BAAAWD010000019.1"/>
</dbReference>
<feature type="transmembrane region" description="Helical" evidence="1">
    <location>
        <begin position="44"/>
        <end position="69"/>
    </location>
</feature>
<feature type="transmembrane region" description="Helical" evidence="1">
    <location>
        <begin position="215"/>
        <end position="236"/>
    </location>
</feature>
<dbReference type="Proteomes" id="UP001499930">
    <property type="component" value="Unassembled WGS sequence"/>
</dbReference>
<dbReference type="PANTHER" id="PTHR35152">
    <property type="entry name" value="DOMAIN SIGNALLING PROTEIN, PUTATIVE (AFU_ORTHOLOGUE AFUA_5G11310)-RELATED"/>
    <property type="match status" value="1"/>
</dbReference>
<dbReference type="Pfam" id="PF03707">
    <property type="entry name" value="MHYT"/>
    <property type="match status" value="2"/>
</dbReference>
<name>A0ABP6L5C7_9ACTN</name>
<feature type="domain" description="MHYT" evidence="3">
    <location>
        <begin position="9"/>
        <end position="199"/>
    </location>
</feature>
<evidence type="ECO:0000256" key="2">
    <source>
        <dbReference type="SAM" id="MobiDB-lite"/>
    </source>
</evidence>
<feature type="transmembrane region" description="Helical" evidence="1">
    <location>
        <begin position="6"/>
        <end position="32"/>
    </location>
</feature>
<gene>
    <name evidence="4" type="ORF">GCM10017559_65060</name>
</gene>
<evidence type="ECO:0000313" key="4">
    <source>
        <dbReference type="EMBL" id="GAA3029508.1"/>
    </source>
</evidence>
<dbReference type="PANTHER" id="PTHR35152:SF1">
    <property type="entry name" value="DOMAIN SIGNALLING PROTEIN, PUTATIVE (AFU_ORTHOLOGUE AFUA_5G11310)-RELATED"/>
    <property type="match status" value="1"/>
</dbReference>
<feature type="region of interest" description="Disordered" evidence="2">
    <location>
        <begin position="245"/>
        <end position="290"/>
    </location>
</feature>
<evidence type="ECO:0000256" key="1">
    <source>
        <dbReference type="PROSITE-ProRule" id="PRU00244"/>
    </source>
</evidence>
<proteinExistence type="predicted"/>
<comment type="caution">
    <text evidence="4">The sequence shown here is derived from an EMBL/GenBank/DDBJ whole genome shotgun (WGS) entry which is preliminary data.</text>
</comment>
<keyword evidence="1" id="KW-0812">Transmembrane</keyword>
<feature type="transmembrane region" description="Helical" evidence="1">
    <location>
        <begin position="111"/>
        <end position="133"/>
    </location>
</feature>
<accession>A0ABP6L5C7</accession>
<keyword evidence="5" id="KW-1185">Reference proteome</keyword>
<feature type="transmembrane region" description="Helical" evidence="1">
    <location>
        <begin position="176"/>
        <end position="195"/>
    </location>
</feature>
<keyword evidence="1" id="KW-1133">Transmembrane helix</keyword>
<feature type="transmembrane region" description="Helical" evidence="1">
    <location>
        <begin position="145"/>
        <end position="164"/>
    </location>
</feature>
<dbReference type="EMBL" id="BAAAWD010000019">
    <property type="protein sequence ID" value="GAA3029508.1"/>
    <property type="molecule type" value="Genomic_DNA"/>
</dbReference>